<dbReference type="EMBL" id="SPHZ02000005">
    <property type="protein sequence ID" value="KAF0919514.1"/>
    <property type="molecule type" value="Genomic_DNA"/>
</dbReference>
<evidence type="ECO:0000313" key="2">
    <source>
        <dbReference type="Proteomes" id="UP000479710"/>
    </source>
</evidence>
<reference evidence="1 2" key="1">
    <citation type="submission" date="2019-11" db="EMBL/GenBank/DDBJ databases">
        <title>Whole genome sequence of Oryza granulata.</title>
        <authorList>
            <person name="Li W."/>
        </authorList>
    </citation>
    <scope>NUCLEOTIDE SEQUENCE [LARGE SCALE GENOMIC DNA]</scope>
    <source>
        <strain evidence="2">cv. Menghai</strain>
        <tissue evidence="1">Leaf</tissue>
    </source>
</reference>
<name>A0A6G1E519_9ORYZ</name>
<comment type="caution">
    <text evidence="1">The sequence shown here is derived from an EMBL/GenBank/DDBJ whole genome shotgun (WGS) entry which is preliminary data.</text>
</comment>
<proteinExistence type="predicted"/>
<dbReference type="AlphaFoldDB" id="A0A6G1E519"/>
<dbReference type="Proteomes" id="UP000479710">
    <property type="component" value="Unassembled WGS sequence"/>
</dbReference>
<organism evidence="1 2">
    <name type="scientific">Oryza meyeriana var. granulata</name>
    <dbReference type="NCBI Taxonomy" id="110450"/>
    <lineage>
        <taxon>Eukaryota</taxon>
        <taxon>Viridiplantae</taxon>
        <taxon>Streptophyta</taxon>
        <taxon>Embryophyta</taxon>
        <taxon>Tracheophyta</taxon>
        <taxon>Spermatophyta</taxon>
        <taxon>Magnoliopsida</taxon>
        <taxon>Liliopsida</taxon>
        <taxon>Poales</taxon>
        <taxon>Poaceae</taxon>
        <taxon>BOP clade</taxon>
        <taxon>Oryzoideae</taxon>
        <taxon>Oryzeae</taxon>
        <taxon>Oryzinae</taxon>
        <taxon>Oryza</taxon>
        <taxon>Oryza meyeriana</taxon>
    </lineage>
</organism>
<keyword evidence="2" id="KW-1185">Reference proteome</keyword>
<evidence type="ECO:0000313" key="1">
    <source>
        <dbReference type="EMBL" id="KAF0919514.1"/>
    </source>
</evidence>
<accession>A0A6G1E519</accession>
<sequence>MKKLKTKAVMIVYWNDQTVRPGARVAGADLLWLSARPWAKVGGLWPPHLGIRVAGAELPWLGARPWAEAGGLWPSHLGTRVHQVAGAGLLWLGARPWAKSGGIWPNHLSARVAGADLLRLGQALG</sequence>
<protein>
    <submittedName>
        <fullName evidence="1">Uncharacterized protein</fullName>
    </submittedName>
</protein>
<gene>
    <name evidence="1" type="ORF">E2562_029631</name>
</gene>